<accession>A0A6H9WJM0</accession>
<dbReference type="AlphaFoldDB" id="A0A6H9WJM0"/>
<evidence type="ECO:0000313" key="5">
    <source>
        <dbReference type="Proteomes" id="UP000431744"/>
    </source>
</evidence>
<dbReference type="SUPFAM" id="SSF55469">
    <property type="entry name" value="FMN-dependent nitroreductase-like"/>
    <property type="match status" value="1"/>
</dbReference>
<keyword evidence="2" id="KW-0560">Oxidoreductase</keyword>
<sequence length="191" mass="20818">MTTPRNATTHPIAPALAERWSPRGFDQRHELSADGLRSVLEAARWSPSSGNSQPWAFAAGRRGSETYDAIASTLTGFNRVWAPRASALVAFIARTERDGTTYRWAEYDLGQSAAHATVQVEHLGLVAHQMGGFDADALQASLELGDELVPMAVMAIGAHDASDDVPEAIRERDARARSRRDLDDLLVRPLD</sequence>
<dbReference type="PANTHER" id="PTHR43673">
    <property type="entry name" value="NAD(P)H NITROREDUCTASE YDGI-RELATED"/>
    <property type="match status" value="1"/>
</dbReference>
<dbReference type="Proteomes" id="UP000431744">
    <property type="component" value="Unassembled WGS sequence"/>
</dbReference>
<proteinExistence type="inferred from homology"/>
<name>A0A6H9WJM0_9MICO</name>
<dbReference type="Gene3D" id="3.40.109.10">
    <property type="entry name" value="NADH Oxidase"/>
    <property type="match status" value="1"/>
</dbReference>
<comment type="caution">
    <text evidence="4">The sequence shown here is derived from an EMBL/GenBank/DDBJ whole genome shotgun (WGS) entry which is preliminary data.</text>
</comment>
<gene>
    <name evidence="4" type="ORF">F8O04_01690</name>
</gene>
<evidence type="ECO:0000256" key="2">
    <source>
        <dbReference type="ARBA" id="ARBA00023002"/>
    </source>
</evidence>
<protein>
    <submittedName>
        <fullName evidence="4">Nitroreductase</fullName>
    </submittedName>
</protein>
<dbReference type="OrthoDB" id="9802510at2"/>
<comment type="similarity">
    <text evidence="1">Belongs to the nitroreductase family.</text>
</comment>
<organism evidence="4 5">
    <name type="scientific">Pseudoclavibacter endophyticus</name>
    <dbReference type="NCBI Taxonomy" id="1778590"/>
    <lineage>
        <taxon>Bacteria</taxon>
        <taxon>Bacillati</taxon>
        <taxon>Actinomycetota</taxon>
        <taxon>Actinomycetes</taxon>
        <taxon>Micrococcales</taxon>
        <taxon>Microbacteriaceae</taxon>
        <taxon>Pseudoclavibacter</taxon>
    </lineage>
</organism>
<evidence type="ECO:0000313" key="4">
    <source>
        <dbReference type="EMBL" id="KAB1649026.1"/>
    </source>
</evidence>
<dbReference type="InterPro" id="IPR029479">
    <property type="entry name" value="Nitroreductase"/>
</dbReference>
<dbReference type="PANTHER" id="PTHR43673:SF10">
    <property type="entry name" value="NADH DEHYDROGENASE_NAD(P)H NITROREDUCTASE XCC3605-RELATED"/>
    <property type="match status" value="1"/>
</dbReference>
<dbReference type="Pfam" id="PF00881">
    <property type="entry name" value="Nitroreductase"/>
    <property type="match status" value="1"/>
</dbReference>
<evidence type="ECO:0000256" key="1">
    <source>
        <dbReference type="ARBA" id="ARBA00007118"/>
    </source>
</evidence>
<keyword evidence="5" id="KW-1185">Reference proteome</keyword>
<dbReference type="RefSeq" id="WP_158027579.1">
    <property type="nucleotide sequence ID" value="NZ_BMHG01000001.1"/>
</dbReference>
<reference evidence="4 5" key="1">
    <citation type="submission" date="2019-09" db="EMBL/GenBank/DDBJ databases">
        <title>Phylogeny of genus Pseudoclavibacter and closely related genus.</title>
        <authorList>
            <person name="Li Y."/>
        </authorList>
    </citation>
    <scope>NUCLEOTIDE SEQUENCE [LARGE SCALE GENOMIC DNA]</scope>
    <source>
        <strain evidence="4 5">EGI 60007</strain>
    </source>
</reference>
<dbReference type="InterPro" id="IPR000415">
    <property type="entry name" value="Nitroreductase-like"/>
</dbReference>
<dbReference type="GO" id="GO:0016491">
    <property type="term" value="F:oxidoreductase activity"/>
    <property type="evidence" value="ECO:0007669"/>
    <property type="project" value="UniProtKB-KW"/>
</dbReference>
<evidence type="ECO:0000259" key="3">
    <source>
        <dbReference type="Pfam" id="PF00881"/>
    </source>
</evidence>
<dbReference type="EMBL" id="WBJY01000001">
    <property type="protein sequence ID" value="KAB1649026.1"/>
    <property type="molecule type" value="Genomic_DNA"/>
</dbReference>
<feature type="domain" description="Nitroreductase" evidence="3">
    <location>
        <begin position="17"/>
        <end position="71"/>
    </location>
</feature>